<evidence type="ECO:0000313" key="2">
    <source>
        <dbReference type="Proteomes" id="UP000250235"/>
    </source>
</evidence>
<gene>
    <name evidence="1" type="ORF">F511_16609</name>
</gene>
<protein>
    <submittedName>
        <fullName evidence="1">U-box domain-containing protein 43</fullName>
    </submittedName>
</protein>
<organism evidence="1 2">
    <name type="scientific">Dorcoceras hygrometricum</name>
    <dbReference type="NCBI Taxonomy" id="472368"/>
    <lineage>
        <taxon>Eukaryota</taxon>
        <taxon>Viridiplantae</taxon>
        <taxon>Streptophyta</taxon>
        <taxon>Embryophyta</taxon>
        <taxon>Tracheophyta</taxon>
        <taxon>Spermatophyta</taxon>
        <taxon>Magnoliopsida</taxon>
        <taxon>eudicotyledons</taxon>
        <taxon>Gunneridae</taxon>
        <taxon>Pentapetalae</taxon>
        <taxon>asterids</taxon>
        <taxon>lamiids</taxon>
        <taxon>Lamiales</taxon>
        <taxon>Gesneriaceae</taxon>
        <taxon>Didymocarpoideae</taxon>
        <taxon>Trichosporeae</taxon>
        <taxon>Loxocarpinae</taxon>
        <taxon>Dorcoceras</taxon>
    </lineage>
</organism>
<proteinExistence type="predicted"/>
<sequence>MLYLTCAACLDRSRREDFQARTVKGRLSWTGRRYQAGTRQAHGLQWTRPCCSMLFENTFDRGFYIPRNHKIIISKCWIRLLRRIGDGWVVEDGYDRWNTTLRPLFLNLWDLIVKSSVVDNLDPTSFYDDLEQGTCINNFVGFFNDSVAKPIFPCLPEVELVSSDASSVYRSPSPQSPSSSSNHLDFHISSPTDEEVFATTAVDSTPIVAPFCLPPAVSDSFNDLWASMSCIITNQSKESRRLDDSHNEVLDKIKQLEKTILDAFYQQNQVFHRLITGIRQEANNDTTALSLGLKAVRTQTAILSTDQADARKEAKEQKAIIVDMDERLATLRSEQLDFRAQAQENYNNLSSQLGELVAYINRGNDKKGEDSSSRLPMI</sequence>
<dbReference type="AlphaFoldDB" id="A0A2Z7CAZ4"/>
<dbReference type="Proteomes" id="UP000250235">
    <property type="component" value="Unassembled WGS sequence"/>
</dbReference>
<name>A0A2Z7CAZ4_9LAMI</name>
<evidence type="ECO:0000313" key="1">
    <source>
        <dbReference type="EMBL" id="KZV44048.1"/>
    </source>
</evidence>
<keyword evidence="2" id="KW-1185">Reference proteome</keyword>
<accession>A0A2Z7CAZ4</accession>
<dbReference type="EMBL" id="KQ997544">
    <property type="protein sequence ID" value="KZV44048.1"/>
    <property type="molecule type" value="Genomic_DNA"/>
</dbReference>
<reference evidence="1 2" key="1">
    <citation type="journal article" date="2015" name="Proc. Natl. Acad. Sci. U.S.A.">
        <title>The resurrection genome of Boea hygrometrica: A blueprint for survival of dehydration.</title>
        <authorList>
            <person name="Xiao L."/>
            <person name="Yang G."/>
            <person name="Zhang L."/>
            <person name="Yang X."/>
            <person name="Zhao S."/>
            <person name="Ji Z."/>
            <person name="Zhou Q."/>
            <person name="Hu M."/>
            <person name="Wang Y."/>
            <person name="Chen M."/>
            <person name="Xu Y."/>
            <person name="Jin H."/>
            <person name="Xiao X."/>
            <person name="Hu G."/>
            <person name="Bao F."/>
            <person name="Hu Y."/>
            <person name="Wan P."/>
            <person name="Li L."/>
            <person name="Deng X."/>
            <person name="Kuang T."/>
            <person name="Xiang C."/>
            <person name="Zhu J.K."/>
            <person name="Oliver M.J."/>
            <person name="He Y."/>
        </authorList>
    </citation>
    <scope>NUCLEOTIDE SEQUENCE [LARGE SCALE GENOMIC DNA]</scope>
    <source>
        <strain evidence="2">cv. XS01</strain>
    </source>
</reference>